<dbReference type="InterPro" id="IPR001753">
    <property type="entry name" value="Enoyl-CoA_hydra/iso"/>
</dbReference>
<evidence type="ECO:0000313" key="6">
    <source>
        <dbReference type="EMBL" id="CAB4939089.1"/>
    </source>
</evidence>
<evidence type="ECO:0000313" key="2">
    <source>
        <dbReference type="EMBL" id="CAB4364125.1"/>
    </source>
</evidence>
<dbReference type="InterPro" id="IPR051683">
    <property type="entry name" value="Enoyl-CoA_Hydratase/Isomerase"/>
</dbReference>
<proteinExistence type="inferred from homology"/>
<evidence type="ECO:0000313" key="7">
    <source>
        <dbReference type="EMBL" id="CAB4970408.1"/>
    </source>
</evidence>
<gene>
    <name evidence="3" type="ORF">UFOPK2656_01804</name>
    <name evidence="4" type="ORF">UFOPK3099_01758</name>
    <name evidence="5" type="ORF">UFOPK3267_00367</name>
    <name evidence="6" type="ORF">UFOPK3651_02021</name>
    <name evidence="7" type="ORF">UFOPK3931_00059</name>
    <name evidence="2" type="ORF">UFOPK4189_01892</name>
</gene>
<dbReference type="Gene3D" id="1.10.12.10">
    <property type="entry name" value="Lyase 2-enoyl-coa Hydratase, Chain A, domain 2"/>
    <property type="match status" value="1"/>
</dbReference>
<evidence type="ECO:0000313" key="5">
    <source>
        <dbReference type="EMBL" id="CAB4846915.1"/>
    </source>
</evidence>
<dbReference type="Pfam" id="PF00378">
    <property type="entry name" value="ECH_1"/>
    <property type="match status" value="1"/>
</dbReference>
<evidence type="ECO:0000256" key="1">
    <source>
        <dbReference type="ARBA" id="ARBA00005254"/>
    </source>
</evidence>
<dbReference type="EMBL" id="CAEZYF010000010">
    <property type="protein sequence ID" value="CAB4726464.1"/>
    <property type="molecule type" value="Genomic_DNA"/>
</dbReference>
<comment type="similarity">
    <text evidence="1">Belongs to the enoyl-CoA hydratase/isomerase family.</text>
</comment>
<reference evidence="4" key="1">
    <citation type="submission" date="2020-05" db="EMBL/GenBank/DDBJ databases">
        <authorList>
            <person name="Chiriac C."/>
            <person name="Salcher M."/>
            <person name="Ghai R."/>
            <person name="Kavagutti S V."/>
        </authorList>
    </citation>
    <scope>NUCLEOTIDE SEQUENCE</scope>
</reference>
<dbReference type="EMBL" id="CAFBIY010000012">
    <property type="protein sequence ID" value="CAB4846915.1"/>
    <property type="molecule type" value="Genomic_DNA"/>
</dbReference>
<evidence type="ECO:0000313" key="3">
    <source>
        <dbReference type="EMBL" id="CAB4726464.1"/>
    </source>
</evidence>
<dbReference type="CDD" id="cd06558">
    <property type="entry name" value="crotonase-like"/>
    <property type="match status" value="1"/>
</dbReference>
<sequence>MSDTVEAPQALFERDGHVAVITLNRPAIGNALSPTMGALMAEYWEEIRSNPDIRCTIITGAGDRFFCTGADLQAVAATGKVKGGYGRITEEVRWSSRQNDIWKPTVCAVNGTVAGGGLHFVVDSDVVVAAENATFIDTHTNVGMVGAIENIGLAKRLPLGTALRMTLQGKSFRLPAARAYALGLVDELTPAGGALDGAMTIAQEISKNSPNANSLSMRAVWSATEMPYTQAVEYGYALLRMHWLHPDFKEGPRAFAEKREPQWATE</sequence>
<protein>
    <submittedName>
        <fullName evidence="4">Unannotated protein</fullName>
    </submittedName>
</protein>
<dbReference type="InterPro" id="IPR029045">
    <property type="entry name" value="ClpP/crotonase-like_dom_sf"/>
</dbReference>
<dbReference type="EMBL" id="CAESGF010000010">
    <property type="protein sequence ID" value="CAB4364125.1"/>
    <property type="molecule type" value="Genomic_DNA"/>
</dbReference>
<dbReference type="PANTHER" id="PTHR42964:SF1">
    <property type="entry name" value="POLYKETIDE BIOSYNTHESIS ENOYL-COA HYDRATASE PKSH-RELATED"/>
    <property type="match status" value="1"/>
</dbReference>
<accession>A0A6J7A2G0</accession>
<dbReference type="PANTHER" id="PTHR42964">
    <property type="entry name" value="ENOYL-COA HYDRATASE"/>
    <property type="match status" value="1"/>
</dbReference>
<dbReference type="AlphaFoldDB" id="A0A6J7A2G0"/>
<dbReference type="EMBL" id="CAFAAV010000141">
    <property type="protein sequence ID" value="CAB4826981.1"/>
    <property type="molecule type" value="Genomic_DNA"/>
</dbReference>
<dbReference type="InterPro" id="IPR014748">
    <property type="entry name" value="Enoyl-CoA_hydra_C"/>
</dbReference>
<evidence type="ECO:0000313" key="4">
    <source>
        <dbReference type="EMBL" id="CAB4826981.1"/>
    </source>
</evidence>
<dbReference type="EMBL" id="CAFBOL010000001">
    <property type="protein sequence ID" value="CAB4970408.1"/>
    <property type="molecule type" value="Genomic_DNA"/>
</dbReference>
<dbReference type="Gene3D" id="3.90.226.10">
    <property type="entry name" value="2-enoyl-CoA Hydratase, Chain A, domain 1"/>
    <property type="match status" value="1"/>
</dbReference>
<name>A0A6J7A2G0_9ZZZZ</name>
<dbReference type="EMBL" id="CAFBMT010000011">
    <property type="protein sequence ID" value="CAB4939089.1"/>
    <property type="molecule type" value="Genomic_DNA"/>
</dbReference>
<dbReference type="SUPFAM" id="SSF52096">
    <property type="entry name" value="ClpP/crotonase"/>
    <property type="match status" value="1"/>
</dbReference>
<organism evidence="4">
    <name type="scientific">freshwater metagenome</name>
    <dbReference type="NCBI Taxonomy" id="449393"/>
    <lineage>
        <taxon>unclassified sequences</taxon>
        <taxon>metagenomes</taxon>
        <taxon>ecological metagenomes</taxon>
    </lineage>
</organism>